<dbReference type="GeneID" id="42305721"/>
<evidence type="ECO:0000313" key="2">
    <source>
        <dbReference type="EMBL" id="SDJ17531.1"/>
    </source>
</evidence>
<keyword evidence="3" id="KW-1185">Reference proteome</keyword>
<reference evidence="1 3" key="1">
    <citation type="submission" date="2015-07" db="EMBL/GenBank/DDBJ databases">
        <title>Fjat-14205 dsm 2895.</title>
        <authorList>
            <person name="Liu B."/>
            <person name="Wang J."/>
            <person name="Zhu Y."/>
            <person name="Liu G."/>
            <person name="Chen Q."/>
            <person name="Chen Z."/>
            <person name="Lan J."/>
            <person name="Che J."/>
            <person name="Ge C."/>
            <person name="Shi H."/>
            <person name="Pan Z."/>
            <person name="Liu X."/>
        </authorList>
    </citation>
    <scope>NUCLEOTIDE SEQUENCE [LARGE SCALE GENOMIC DNA]</scope>
    <source>
        <strain evidence="1 3">DSM 2895</strain>
    </source>
</reference>
<name>A0A0D1VFQ1_ANEMI</name>
<evidence type="ECO:0000313" key="3">
    <source>
        <dbReference type="Proteomes" id="UP000037269"/>
    </source>
</evidence>
<dbReference type="OrthoDB" id="4020068at2"/>
<organism evidence="1 3">
    <name type="scientific">Aneurinibacillus migulanus</name>
    <name type="common">Bacillus migulanus</name>
    <dbReference type="NCBI Taxonomy" id="47500"/>
    <lineage>
        <taxon>Bacteria</taxon>
        <taxon>Bacillati</taxon>
        <taxon>Bacillota</taxon>
        <taxon>Bacilli</taxon>
        <taxon>Bacillales</taxon>
        <taxon>Paenibacillaceae</taxon>
        <taxon>Aneurinibacillus group</taxon>
        <taxon>Aneurinibacillus</taxon>
    </lineage>
</organism>
<accession>A0A0D1VFQ1</accession>
<sequence length="359" mass="41578">MIQTTEKLVQLLRSDPRIDASILISYCRIISMYGDKEDAAALFHIFTEQPSDYRRTLLLDSVMRCGDLALAEEVDHFCFDQGQLKEGMPSEVLHVLGYMGYEKYIDYMVDCICANDWYLSKDTCLGLLHLPCESYQERLESELEKVYGQPLFPEFLPALSFKFTNEQIVPRLLAWGEQASTDCNAGLILGISMFGRTQKEQIKYILMEPFWEMYSTGTGSYWWGYMAMQMVELTFSELISALKDQTPVVQEQADCIPDKRTMEHRLHVLHDLLELKLIGDPNPVRFAPLNQERITSLYQDLFQWSNEHEDDSVTGRISSYLGYGHPLLEKYTQLRMRMEMGMKQELELQAWASNGKINI</sequence>
<dbReference type="PATRIC" id="fig|47500.8.peg.2682"/>
<dbReference type="EMBL" id="LGUG01000004">
    <property type="protein sequence ID" value="KON95940.1"/>
    <property type="molecule type" value="Genomic_DNA"/>
</dbReference>
<dbReference type="Proteomes" id="UP000182836">
    <property type="component" value="Unassembled WGS sequence"/>
</dbReference>
<protein>
    <submittedName>
        <fullName evidence="1">Uncharacterized protein</fullName>
    </submittedName>
</protein>
<dbReference type="EMBL" id="FNED01000013">
    <property type="protein sequence ID" value="SDJ17531.1"/>
    <property type="molecule type" value="Genomic_DNA"/>
</dbReference>
<dbReference type="RefSeq" id="WP_043064521.1">
    <property type="nucleotide sequence ID" value="NZ_BJOA01000184.1"/>
</dbReference>
<dbReference type="AlphaFoldDB" id="A0A0D1VFQ1"/>
<reference evidence="2 4" key="2">
    <citation type="submission" date="2016-10" db="EMBL/GenBank/DDBJ databases">
        <authorList>
            <person name="de Groot N.N."/>
        </authorList>
    </citation>
    <scope>NUCLEOTIDE SEQUENCE [LARGE SCALE GENOMIC DNA]</scope>
    <source>
        <strain evidence="2 4">DSM 2895</strain>
    </source>
</reference>
<evidence type="ECO:0000313" key="1">
    <source>
        <dbReference type="EMBL" id="KON95940.1"/>
    </source>
</evidence>
<evidence type="ECO:0000313" key="4">
    <source>
        <dbReference type="Proteomes" id="UP000182836"/>
    </source>
</evidence>
<gene>
    <name evidence="1" type="ORF">AF333_11040</name>
    <name evidence="2" type="ORF">SAMN04487909_11335</name>
</gene>
<proteinExistence type="predicted"/>
<dbReference type="Proteomes" id="UP000037269">
    <property type="component" value="Unassembled WGS sequence"/>
</dbReference>